<dbReference type="SUPFAM" id="SSF53850">
    <property type="entry name" value="Periplasmic binding protein-like II"/>
    <property type="match status" value="1"/>
</dbReference>
<proteinExistence type="predicted"/>
<comment type="caution">
    <text evidence="1">The sequence shown here is derived from an EMBL/GenBank/DDBJ whole genome shotgun (WGS) entry which is preliminary data.</text>
</comment>
<gene>
    <name evidence="1" type="ORF">JCM21531_293</name>
</gene>
<protein>
    <submittedName>
        <fullName evidence="1">Uncharacterized protein</fullName>
    </submittedName>
</protein>
<evidence type="ECO:0000313" key="1">
    <source>
        <dbReference type="EMBL" id="GAE86957.1"/>
    </source>
</evidence>
<dbReference type="STRING" id="1294263.JCM21531_293"/>
<evidence type="ECO:0000313" key="2">
    <source>
        <dbReference type="Proteomes" id="UP000019109"/>
    </source>
</evidence>
<dbReference type="AlphaFoldDB" id="W4V1J3"/>
<dbReference type="InterPro" id="IPR006059">
    <property type="entry name" value="SBP"/>
</dbReference>
<dbReference type="EMBL" id="BAVR01000003">
    <property type="protein sequence ID" value="GAE86957.1"/>
    <property type="molecule type" value="Genomic_DNA"/>
</dbReference>
<reference evidence="1" key="1">
    <citation type="journal article" date="2014" name="Genome Announc.">
        <title>Draft Genome Sequence of Clostridium straminisolvens Strain JCM 21531T, Isolated from a Cellulose-Degrading Bacterial Community.</title>
        <authorList>
            <person name="Yuki M."/>
            <person name="Oshima K."/>
            <person name="Suda W."/>
            <person name="Sakamoto M."/>
            <person name="Kitamura K."/>
            <person name="Iida T."/>
            <person name="Hattori M."/>
            <person name="Ohkuma M."/>
        </authorList>
    </citation>
    <scope>NUCLEOTIDE SEQUENCE [LARGE SCALE GENOMIC DNA]</scope>
    <source>
        <strain evidence="1">JCM 21531</strain>
    </source>
</reference>
<dbReference type="Gene3D" id="3.40.190.10">
    <property type="entry name" value="Periplasmic binding protein-like II"/>
    <property type="match status" value="1"/>
</dbReference>
<dbReference type="RefSeq" id="WP_054846953.1">
    <property type="nucleotide sequence ID" value="NZ_BAVR01000003.1"/>
</dbReference>
<name>W4V1J3_9FIRM</name>
<accession>W4V1J3</accession>
<organism evidence="1 2">
    <name type="scientific">Acetivibrio straminisolvens JCM 21531</name>
    <dbReference type="NCBI Taxonomy" id="1294263"/>
    <lineage>
        <taxon>Bacteria</taxon>
        <taxon>Bacillati</taxon>
        <taxon>Bacillota</taxon>
        <taxon>Clostridia</taxon>
        <taxon>Eubacteriales</taxon>
        <taxon>Oscillospiraceae</taxon>
        <taxon>Acetivibrio</taxon>
    </lineage>
</organism>
<dbReference type="OrthoDB" id="41208at2"/>
<sequence>MPNSSLIEDDFIEVVSPFLKGNPDVGLDITVVDWTAASNKVAFAAAIGEAPDIAQVDTSWVAELSGDGAFVDLSKEINKDKFLPPNIEFNRN</sequence>
<dbReference type="Pfam" id="PF01547">
    <property type="entry name" value="SBP_bac_1"/>
    <property type="match status" value="1"/>
</dbReference>
<keyword evidence="2" id="KW-1185">Reference proteome</keyword>
<dbReference type="Proteomes" id="UP000019109">
    <property type="component" value="Unassembled WGS sequence"/>
</dbReference>